<gene>
    <name evidence="1" type="ORF">CH063_04221</name>
</gene>
<evidence type="ECO:0000313" key="2">
    <source>
        <dbReference type="Proteomes" id="UP000007174"/>
    </source>
</evidence>
<sequence length="251" mass="27777">MKSPSDQNRIRGTFYPTDPARHAAIRSYWSLTCTCIQTLYKIQQRPCDFNPRLPRFTRIYNLTASRPLPTLATSLPTRRRLSIGTYSYFAPPKWTIWPGLSLSFPPLAPTSPSCRLQPPSTLPSGRYSIEAGCIHPHSTSLAPRPSSRLCRDGPRRDLSQAVRISRDDSGFSPTPGSSALFCSLESVAVQPTNLAHSAKERTRKNDRVPCKDKVPLPHYVPVLFPVQGRGSLAGDFLQTAGHLSSPLPRGL</sequence>
<organism evidence="1 2">
    <name type="scientific">Colletotrichum higginsianum (strain IMI 349063)</name>
    <name type="common">Crucifer anthracnose fungus</name>
    <dbReference type="NCBI Taxonomy" id="759273"/>
    <lineage>
        <taxon>Eukaryota</taxon>
        <taxon>Fungi</taxon>
        <taxon>Dikarya</taxon>
        <taxon>Ascomycota</taxon>
        <taxon>Pezizomycotina</taxon>
        <taxon>Sordariomycetes</taxon>
        <taxon>Hypocreomycetidae</taxon>
        <taxon>Glomerellales</taxon>
        <taxon>Glomerellaceae</taxon>
        <taxon>Colletotrichum</taxon>
        <taxon>Colletotrichum destructivum species complex</taxon>
    </lineage>
</organism>
<accession>H1W569</accession>
<dbReference type="EMBL" id="CACQ02009956">
    <property type="protein sequence ID" value="CCF47633.1"/>
    <property type="molecule type" value="Genomic_DNA"/>
</dbReference>
<protein>
    <submittedName>
        <fullName evidence="1">Uncharacterized protein</fullName>
    </submittedName>
</protein>
<dbReference type="HOGENOM" id="CLU_1107048_0_0_1"/>
<dbReference type="AlphaFoldDB" id="H1W569"/>
<name>H1W569_COLHI</name>
<proteinExistence type="predicted"/>
<dbReference type="Proteomes" id="UP000007174">
    <property type="component" value="Unassembled WGS sequence"/>
</dbReference>
<reference evidence="2" key="1">
    <citation type="journal article" date="2012" name="Nat. Genet.">
        <title>Lifestyle transitions in plant pathogenic Colletotrichum fungi deciphered by genome and transcriptome analyses.</title>
        <authorList>
            <person name="O'Connell R.J."/>
            <person name="Thon M.R."/>
            <person name="Hacquard S."/>
            <person name="Amyotte S.G."/>
            <person name="Kleemann J."/>
            <person name="Torres M.F."/>
            <person name="Damm U."/>
            <person name="Buiate E.A."/>
            <person name="Epstein L."/>
            <person name="Alkan N."/>
            <person name="Altmueller J."/>
            <person name="Alvarado-Balderrama L."/>
            <person name="Bauser C.A."/>
            <person name="Becker C."/>
            <person name="Birren B.W."/>
            <person name="Chen Z."/>
            <person name="Choi J."/>
            <person name="Crouch J.A."/>
            <person name="Duvick J.P."/>
            <person name="Farman M.A."/>
            <person name="Gan P."/>
            <person name="Heiman D."/>
            <person name="Henrissat B."/>
            <person name="Howard R.J."/>
            <person name="Kabbage M."/>
            <person name="Koch C."/>
            <person name="Kracher B."/>
            <person name="Kubo Y."/>
            <person name="Law A.D."/>
            <person name="Lebrun M.-H."/>
            <person name="Lee Y.-H."/>
            <person name="Miyara I."/>
            <person name="Moore N."/>
            <person name="Neumann U."/>
            <person name="Nordstroem K."/>
            <person name="Panaccione D.G."/>
            <person name="Panstruga R."/>
            <person name="Place M."/>
            <person name="Proctor R.H."/>
            <person name="Prusky D."/>
            <person name="Rech G."/>
            <person name="Reinhardt R."/>
            <person name="Rollins J.A."/>
            <person name="Rounsley S."/>
            <person name="Schardl C.L."/>
            <person name="Schwartz D.C."/>
            <person name="Shenoy N."/>
            <person name="Shirasu K."/>
            <person name="Sikhakolli U.R."/>
            <person name="Stueber K."/>
            <person name="Sukno S.A."/>
            <person name="Sweigard J.A."/>
            <person name="Takano Y."/>
            <person name="Takahara H."/>
            <person name="Trail F."/>
            <person name="van der Does H.C."/>
            <person name="Voll L.M."/>
            <person name="Will I."/>
            <person name="Young S."/>
            <person name="Zeng Q."/>
            <person name="Zhang J."/>
            <person name="Zhou S."/>
            <person name="Dickman M.B."/>
            <person name="Schulze-Lefert P."/>
            <person name="Ver Loren van Themaat E."/>
            <person name="Ma L.-J."/>
            <person name="Vaillancourt L.J."/>
        </authorList>
    </citation>
    <scope>NUCLEOTIDE SEQUENCE [LARGE SCALE GENOMIC DNA]</scope>
    <source>
        <strain evidence="2">IMI 349063</strain>
    </source>
</reference>
<evidence type="ECO:0000313" key="1">
    <source>
        <dbReference type="EMBL" id="CCF47633.1"/>
    </source>
</evidence>